<keyword evidence="1" id="KW-0472">Membrane</keyword>
<keyword evidence="1" id="KW-0812">Transmembrane</keyword>
<dbReference type="AlphaFoldDB" id="X1DZ69"/>
<feature type="non-terminal residue" evidence="2">
    <location>
        <position position="65"/>
    </location>
</feature>
<organism evidence="2">
    <name type="scientific">marine sediment metagenome</name>
    <dbReference type="NCBI Taxonomy" id="412755"/>
    <lineage>
        <taxon>unclassified sequences</taxon>
        <taxon>metagenomes</taxon>
        <taxon>ecological metagenomes</taxon>
    </lineage>
</organism>
<feature type="non-terminal residue" evidence="2">
    <location>
        <position position="1"/>
    </location>
</feature>
<name>X1DZ69_9ZZZZ</name>
<comment type="caution">
    <text evidence="2">The sequence shown here is derived from an EMBL/GenBank/DDBJ whole genome shotgun (WGS) entry which is preliminary data.</text>
</comment>
<sequence>ILMLLLVVVVGMSLDTVAAAIAPGLFGFVGDRWDLVSSFHWMLLPLAAAATLFVVLRYSVSRSAR</sequence>
<evidence type="ECO:0000313" key="2">
    <source>
        <dbReference type="EMBL" id="GAH25577.1"/>
    </source>
</evidence>
<dbReference type="EMBL" id="BART01041402">
    <property type="protein sequence ID" value="GAH25577.1"/>
    <property type="molecule type" value="Genomic_DNA"/>
</dbReference>
<reference evidence="2" key="1">
    <citation type="journal article" date="2014" name="Front. Microbiol.">
        <title>High frequency of phylogenetically diverse reductive dehalogenase-homologous genes in deep subseafloor sedimentary metagenomes.</title>
        <authorList>
            <person name="Kawai M."/>
            <person name="Futagami T."/>
            <person name="Toyoda A."/>
            <person name="Takaki Y."/>
            <person name="Nishi S."/>
            <person name="Hori S."/>
            <person name="Arai W."/>
            <person name="Tsubouchi T."/>
            <person name="Morono Y."/>
            <person name="Uchiyama I."/>
            <person name="Ito T."/>
            <person name="Fujiyama A."/>
            <person name="Inagaki F."/>
            <person name="Takami H."/>
        </authorList>
    </citation>
    <scope>NUCLEOTIDE SEQUENCE</scope>
    <source>
        <strain evidence="2">Expedition CK06-06</strain>
    </source>
</reference>
<keyword evidence="1" id="KW-1133">Transmembrane helix</keyword>
<proteinExistence type="predicted"/>
<protein>
    <submittedName>
        <fullName evidence="2">Uncharacterized protein</fullName>
    </submittedName>
</protein>
<gene>
    <name evidence="2" type="ORF">S01H4_66654</name>
</gene>
<evidence type="ECO:0000256" key="1">
    <source>
        <dbReference type="SAM" id="Phobius"/>
    </source>
</evidence>
<feature type="transmembrane region" description="Helical" evidence="1">
    <location>
        <begin position="35"/>
        <end position="56"/>
    </location>
</feature>
<accession>X1DZ69</accession>